<organism evidence="1">
    <name type="scientific">marine sediment metagenome</name>
    <dbReference type="NCBI Taxonomy" id="412755"/>
    <lineage>
        <taxon>unclassified sequences</taxon>
        <taxon>metagenomes</taxon>
        <taxon>ecological metagenomes</taxon>
    </lineage>
</organism>
<comment type="caution">
    <text evidence="1">The sequence shown here is derived from an EMBL/GenBank/DDBJ whole genome shotgun (WGS) entry which is preliminary data.</text>
</comment>
<name>A0A0F9MD29_9ZZZZ</name>
<proteinExistence type="predicted"/>
<reference evidence="1" key="1">
    <citation type="journal article" date="2015" name="Nature">
        <title>Complex archaea that bridge the gap between prokaryotes and eukaryotes.</title>
        <authorList>
            <person name="Spang A."/>
            <person name="Saw J.H."/>
            <person name="Jorgensen S.L."/>
            <person name="Zaremba-Niedzwiedzka K."/>
            <person name="Martijn J."/>
            <person name="Lind A.E."/>
            <person name="van Eijk R."/>
            <person name="Schleper C."/>
            <person name="Guy L."/>
            <person name="Ettema T.J."/>
        </authorList>
    </citation>
    <scope>NUCLEOTIDE SEQUENCE</scope>
</reference>
<evidence type="ECO:0000313" key="1">
    <source>
        <dbReference type="EMBL" id="KKM97251.1"/>
    </source>
</evidence>
<dbReference type="AlphaFoldDB" id="A0A0F9MD29"/>
<accession>A0A0F9MD29</accession>
<sequence length="124" mass="13835">MAGCDKPEDCPAIVRLEERGEVKEEELAHVLAHMEENTRTQSELNTSVALSSQAVDTLVVSIKTSEDRNYNEHDDMFTRLRGTESDVKVVKAIAGKLSWMDLGKIVFAVAAIKMLIEFVERAVQ</sequence>
<gene>
    <name evidence="1" type="ORF">LCGC14_1169950</name>
</gene>
<dbReference type="EMBL" id="LAZR01005770">
    <property type="protein sequence ID" value="KKM97251.1"/>
    <property type="molecule type" value="Genomic_DNA"/>
</dbReference>
<protein>
    <submittedName>
        <fullName evidence="1">Uncharacterized protein</fullName>
    </submittedName>
</protein>